<evidence type="ECO:0000313" key="2">
    <source>
        <dbReference type="EMBL" id="MBA6155482.1"/>
    </source>
</evidence>
<reference evidence="2 3" key="1">
    <citation type="submission" date="2020-07" db="EMBL/GenBank/DDBJ databases">
        <title>Bacterium isolated from marine sediment.</title>
        <authorList>
            <person name="Shang D."/>
            <person name="Du Z.-J."/>
        </authorList>
    </citation>
    <scope>NUCLEOTIDE SEQUENCE [LARGE SCALE GENOMIC DNA]</scope>
    <source>
        <strain evidence="2 3">S7007</strain>
    </source>
</reference>
<feature type="chain" id="PRO_5032784049" description="Transporter" evidence="1">
    <location>
        <begin position="21"/>
        <end position="286"/>
    </location>
</feature>
<name>A0A839AK14_9FLAO</name>
<dbReference type="Proteomes" id="UP000563906">
    <property type="component" value="Unassembled WGS sequence"/>
</dbReference>
<evidence type="ECO:0000256" key="1">
    <source>
        <dbReference type="SAM" id="SignalP"/>
    </source>
</evidence>
<dbReference type="EMBL" id="JACGLS010000001">
    <property type="protein sequence ID" value="MBA6155482.1"/>
    <property type="molecule type" value="Genomic_DNA"/>
</dbReference>
<evidence type="ECO:0008006" key="4">
    <source>
        <dbReference type="Google" id="ProtNLM"/>
    </source>
</evidence>
<sequence>MKKYIIILIIGLTCSNSLFAQWSKGKGKGYYKLSAWYLKSDQHYTNTGATDPNVTRTQFNTNIYAEYGISNKFDIIAYTPFFARTAQNNQISGTNNSTIQEGESFNSFGDIDLGARYAFYKKGKWAADVKLLLGLPTGDANGGGDGSFQTGDGEFNQYLSTSLGYSTSINDLPFYTKSHIGYNNRSKGFSDEFRGGLEAGINLFNNKFWLISRLNLVKSFKNGSLSATNNNGSIFANNVEYTSFGFEGAYYITKKLGVSASFDSAFSGKVIAANPSFSGGIFLDIK</sequence>
<organism evidence="2 3">
    <name type="scientific">Tenacibaculum pelagium</name>
    <dbReference type="NCBI Taxonomy" id="2759527"/>
    <lineage>
        <taxon>Bacteria</taxon>
        <taxon>Pseudomonadati</taxon>
        <taxon>Bacteroidota</taxon>
        <taxon>Flavobacteriia</taxon>
        <taxon>Flavobacteriales</taxon>
        <taxon>Flavobacteriaceae</taxon>
        <taxon>Tenacibaculum</taxon>
    </lineage>
</organism>
<proteinExistence type="predicted"/>
<gene>
    <name evidence="2" type="ORF">H3Z83_02950</name>
</gene>
<evidence type="ECO:0000313" key="3">
    <source>
        <dbReference type="Proteomes" id="UP000563906"/>
    </source>
</evidence>
<dbReference type="RefSeq" id="WP_182123981.1">
    <property type="nucleotide sequence ID" value="NZ_JACGLS010000001.1"/>
</dbReference>
<dbReference type="AlphaFoldDB" id="A0A839AK14"/>
<protein>
    <recommendedName>
        <fullName evidence="4">Transporter</fullName>
    </recommendedName>
</protein>
<keyword evidence="1" id="KW-0732">Signal</keyword>
<accession>A0A839AK14</accession>
<keyword evidence="3" id="KW-1185">Reference proteome</keyword>
<comment type="caution">
    <text evidence="2">The sequence shown here is derived from an EMBL/GenBank/DDBJ whole genome shotgun (WGS) entry which is preliminary data.</text>
</comment>
<feature type="signal peptide" evidence="1">
    <location>
        <begin position="1"/>
        <end position="20"/>
    </location>
</feature>